<organism evidence="1 2">
    <name type="scientific">Motilimonas cestriensis</name>
    <dbReference type="NCBI Taxonomy" id="2742685"/>
    <lineage>
        <taxon>Bacteria</taxon>
        <taxon>Pseudomonadati</taxon>
        <taxon>Pseudomonadota</taxon>
        <taxon>Gammaproteobacteria</taxon>
        <taxon>Alteromonadales</taxon>
        <taxon>Alteromonadales genera incertae sedis</taxon>
        <taxon>Motilimonas</taxon>
    </lineage>
</organism>
<sequence>MKELLKEITPTIRNLGFKGSGQNYYLIDEDVVMVVNFQKSSGGNRFYINLGVEPLCLIQDQEPKKVKEYQCSFRKRVSPPEDLLGWPYELSSQEVDEINDKLISGFNNYLTPLSKIRMAIAEAEPNKLLGNDNSNIYGGEHALTYLKLAMLAYEYAQETKAQKYAQLGLNICKPQAESLLASLKKLAST</sequence>
<comment type="caution">
    <text evidence="1">The sequence shown here is derived from an EMBL/GenBank/DDBJ whole genome shotgun (WGS) entry which is preliminary data.</text>
</comment>
<keyword evidence="2" id="KW-1185">Reference proteome</keyword>
<dbReference type="EMBL" id="JAIMJA010000020">
    <property type="protein sequence ID" value="MCE2596475.1"/>
    <property type="molecule type" value="Genomic_DNA"/>
</dbReference>
<dbReference type="Proteomes" id="UP001201273">
    <property type="component" value="Unassembled WGS sequence"/>
</dbReference>
<dbReference type="Pfam" id="PF14137">
    <property type="entry name" value="DUF4304"/>
    <property type="match status" value="1"/>
</dbReference>
<protein>
    <submittedName>
        <fullName evidence="1">DUF4304 domain-containing protein</fullName>
    </submittedName>
</protein>
<dbReference type="RefSeq" id="WP_233054115.1">
    <property type="nucleotide sequence ID" value="NZ_JAIMJA010000020.1"/>
</dbReference>
<dbReference type="InterPro" id="IPR025412">
    <property type="entry name" value="DUF4304"/>
</dbReference>
<evidence type="ECO:0000313" key="1">
    <source>
        <dbReference type="EMBL" id="MCE2596475.1"/>
    </source>
</evidence>
<accession>A0ABS8WDY7</accession>
<gene>
    <name evidence="1" type="ORF">K6Y31_16890</name>
</gene>
<evidence type="ECO:0000313" key="2">
    <source>
        <dbReference type="Proteomes" id="UP001201273"/>
    </source>
</evidence>
<reference evidence="1 2" key="1">
    <citation type="journal article" date="2022" name="Environ. Microbiol. Rep.">
        <title>Eco-phylogenetic analyses reveal divergent evolution of vitamin B12 metabolism in the marine bacterial family 'Psychromonadaceae'.</title>
        <authorList>
            <person name="Jin X."/>
            <person name="Yang Y."/>
            <person name="Cao H."/>
            <person name="Gao B."/>
            <person name="Zhao Z."/>
        </authorList>
    </citation>
    <scope>NUCLEOTIDE SEQUENCE [LARGE SCALE GENOMIC DNA]</scope>
    <source>
        <strain evidence="1 2">MKS20</strain>
    </source>
</reference>
<proteinExistence type="predicted"/>
<name>A0ABS8WDY7_9GAMM</name>